<dbReference type="EMBL" id="JBJJXI010000055">
    <property type="protein sequence ID" value="KAL3399473.1"/>
    <property type="molecule type" value="Genomic_DNA"/>
</dbReference>
<evidence type="ECO:0000313" key="3">
    <source>
        <dbReference type="Proteomes" id="UP001627154"/>
    </source>
</evidence>
<organism evidence="2 3">
    <name type="scientific">Trichogramma kaykai</name>
    <dbReference type="NCBI Taxonomy" id="54128"/>
    <lineage>
        <taxon>Eukaryota</taxon>
        <taxon>Metazoa</taxon>
        <taxon>Ecdysozoa</taxon>
        <taxon>Arthropoda</taxon>
        <taxon>Hexapoda</taxon>
        <taxon>Insecta</taxon>
        <taxon>Pterygota</taxon>
        <taxon>Neoptera</taxon>
        <taxon>Endopterygota</taxon>
        <taxon>Hymenoptera</taxon>
        <taxon>Apocrita</taxon>
        <taxon>Proctotrupomorpha</taxon>
        <taxon>Chalcidoidea</taxon>
        <taxon>Trichogrammatidae</taxon>
        <taxon>Trichogramma</taxon>
    </lineage>
</organism>
<reference evidence="2 3" key="1">
    <citation type="journal article" date="2024" name="bioRxiv">
        <title>A reference genome for Trichogramma kaykai: A tiny desert-dwelling parasitoid wasp with competing sex-ratio distorters.</title>
        <authorList>
            <person name="Culotta J."/>
            <person name="Lindsey A.R."/>
        </authorList>
    </citation>
    <scope>NUCLEOTIDE SEQUENCE [LARGE SCALE GENOMIC DNA]</scope>
    <source>
        <strain evidence="2 3">KSX58</strain>
    </source>
</reference>
<gene>
    <name evidence="2" type="ORF">TKK_006756</name>
</gene>
<feature type="compositionally biased region" description="Basic and acidic residues" evidence="1">
    <location>
        <begin position="102"/>
        <end position="118"/>
    </location>
</feature>
<feature type="compositionally biased region" description="Acidic residues" evidence="1">
    <location>
        <begin position="119"/>
        <end position="143"/>
    </location>
</feature>
<keyword evidence="3" id="KW-1185">Reference proteome</keyword>
<evidence type="ECO:0000313" key="2">
    <source>
        <dbReference type="EMBL" id="KAL3399473.1"/>
    </source>
</evidence>
<feature type="compositionally biased region" description="Low complexity" evidence="1">
    <location>
        <begin position="144"/>
        <end position="155"/>
    </location>
</feature>
<feature type="compositionally biased region" description="Acidic residues" evidence="1">
    <location>
        <begin position="42"/>
        <end position="54"/>
    </location>
</feature>
<dbReference type="AlphaFoldDB" id="A0ABD2X2C6"/>
<feature type="compositionally biased region" description="Basic and acidic residues" evidence="1">
    <location>
        <begin position="55"/>
        <end position="95"/>
    </location>
</feature>
<sequence length="237" mass="26144">MYRACGCITLAHYSNSASYHHRTLCSLLGLFSNISRSHNVESDPDNVEADEESDGRDGDVVDNETNRRDDGVPDDESSGRHDGVTDDESDGRYDGEADDESDGRYDGEADDESDKRDDGEADDESDERDDGVADDDDEEEDSEFSSNSESSSETSEFPDTEGEESGDDDDTLYSIADGNSPFYQNAPITLSEHILMLLSLLMRFKLTGVLFSKILSLIALHCPQPNLCVKTIMFETC</sequence>
<name>A0ABD2X2C6_9HYME</name>
<dbReference type="Proteomes" id="UP001627154">
    <property type="component" value="Unassembled WGS sequence"/>
</dbReference>
<comment type="caution">
    <text evidence="2">The sequence shown here is derived from an EMBL/GenBank/DDBJ whole genome shotgun (WGS) entry which is preliminary data.</text>
</comment>
<accession>A0ABD2X2C6</accession>
<feature type="compositionally biased region" description="Acidic residues" evidence="1">
    <location>
        <begin position="156"/>
        <end position="171"/>
    </location>
</feature>
<proteinExistence type="predicted"/>
<feature type="region of interest" description="Disordered" evidence="1">
    <location>
        <begin position="38"/>
        <end position="172"/>
    </location>
</feature>
<protein>
    <submittedName>
        <fullName evidence="2">Uncharacterized protein</fullName>
    </submittedName>
</protein>
<evidence type="ECO:0000256" key="1">
    <source>
        <dbReference type="SAM" id="MobiDB-lite"/>
    </source>
</evidence>